<dbReference type="Proteomes" id="UP000218209">
    <property type="component" value="Unassembled WGS sequence"/>
</dbReference>
<organism evidence="2 3">
    <name type="scientific">Porphyra umbilicalis</name>
    <name type="common">Purple laver</name>
    <name type="synonym">Red alga</name>
    <dbReference type="NCBI Taxonomy" id="2786"/>
    <lineage>
        <taxon>Eukaryota</taxon>
        <taxon>Rhodophyta</taxon>
        <taxon>Bangiophyceae</taxon>
        <taxon>Bangiales</taxon>
        <taxon>Bangiaceae</taxon>
        <taxon>Porphyra</taxon>
    </lineage>
</organism>
<accession>A0A1X6PEW3</accession>
<proteinExistence type="predicted"/>
<protein>
    <submittedName>
        <fullName evidence="2">Uncharacterized protein</fullName>
    </submittedName>
</protein>
<feature type="region of interest" description="Disordered" evidence="1">
    <location>
        <begin position="1"/>
        <end position="38"/>
    </location>
</feature>
<reference evidence="2 3" key="1">
    <citation type="submission" date="2017-03" db="EMBL/GenBank/DDBJ databases">
        <title>WGS assembly of Porphyra umbilicalis.</title>
        <authorList>
            <person name="Brawley S.H."/>
            <person name="Blouin N.A."/>
            <person name="Ficko-Blean E."/>
            <person name="Wheeler G.L."/>
            <person name="Lohr M."/>
            <person name="Goodson H.V."/>
            <person name="Jenkins J.W."/>
            <person name="Blaby-Haas C.E."/>
            <person name="Helliwell K.E."/>
            <person name="Chan C."/>
            <person name="Marriage T."/>
            <person name="Bhattacharya D."/>
            <person name="Klein A.S."/>
            <person name="Badis Y."/>
            <person name="Brodie J."/>
            <person name="Cao Y."/>
            <person name="Collen J."/>
            <person name="Dittami S.M."/>
            <person name="Gachon C.M."/>
            <person name="Green B.R."/>
            <person name="Karpowicz S."/>
            <person name="Kim J.W."/>
            <person name="Kudahl U."/>
            <person name="Lin S."/>
            <person name="Michel G."/>
            <person name="Mittag M."/>
            <person name="Olson B.J."/>
            <person name="Pangilinan J."/>
            <person name="Peng Y."/>
            <person name="Qiu H."/>
            <person name="Shu S."/>
            <person name="Singer J.T."/>
            <person name="Smith A.G."/>
            <person name="Sprecher B.N."/>
            <person name="Wagner V."/>
            <person name="Wang W."/>
            <person name="Wang Z.-Y."/>
            <person name="Yan J."/>
            <person name="Yarish C."/>
            <person name="Zoeuner-Riek S."/>
            <person name="Zhuang Y."/>
            <person name="Zou Y."/>
            <person name="Lindquist E.A."/>
            <person name="Grimwood J."/>
            <person name="Barry K."/>
            <person name="Rokhsar D.S."/>
            <person name="Schmutz J."/>
            <person name="Stiller J.W."/>
            <person name="Grossman A.R."/>
            <person name="Prochnik S.E."/>
        </authorList>
    </citation>
    <scope>NUCLEOTIDE SEQUENCE [LARGE SCALE GENOMIC DNA]</scope>
    <source>
        <strain evidence="2">4086291</strain>
    </source>
</reference>
<dbReference type="EMBL" id="KV918794">
    <property type="protein sequence ID" value="OSX79266.1"/>
    <property type="molecule type" value="Genomic_DNA"/>
</dbReference>
<keyword evidence="3" id="KW-1185">Reference proteome</keyword>
<gene>
    <name evidence="2" type="ORF">BU14_0082s0031</name>
</gene>
<sequence>MSASTPMAGRSPARRAATAAAAASTVGAPGGNKSAAGTVGLCPPAPSPRLCGTYRGAPGAW</sequence>
<evidence type="ECO:0000256" key="1">
    <source>
        <dbReference type="SAM" id="MobiDB-lite"/>
    </source>
</evidence>
<evidence type="ECO:0000313" key="2">
    <source>
        <dbReference type="EMBL" id="OSX79266.1"/>
    </source>
</evidence>
<dbReference type="AlphaFoldDB" id="A0A1X6PEW3"/>
<name>A0A1X6PEW3_PORUM</name>
<feature type="compositionally biased region" description="Low complexity" evidence="1">
    <location>
        <begin position="8"/>
        <end position="27"/>
    </location>
</feature>
<evidence type="ECO:0000313" key="3">
    <source>
        <dbReference type="Proteomes" id="UP000218209"/>
    </source>
</evidence>